<dbReference type="AlphaFoldDB" id="A0A0P9CYU9"/>
<comment type="caution">
    <text evidence="1">The sequence shown here is derived from an EMBL/GenBank/DDBJ whole genome shotgun (WGS) entry which is preliminary data.</text>
</comment>
<dbReference type="EMBL" id="LJCR01001222">
    <property type="protein sequence ID" value="KPV50777.1"/>
    <property type="molecule type" value="Genomic_DNA"/>
</dbReference>
<dbReference type="Proteomes" id="UP000050509">
    <property type="component" value="Unassembled WGS sequence"/>
</dbReference>
<sequence>MQKKLTITVDEAVYEGLHKVIGRRHISHFIEDLVRPHVIGTDLEAGYRAMASDEEREQEAMEWSEAMLGDMADAAR</sequence>
<keyword evidence="2" id="KW-1185">Reference proteome</keyword>
<accession>A0A0P9CYU9</accession>
<evidence type="ECO:0000313" key="1">
    <source>
        <dbReference type="EMBL" id="KPV50777.1"/>
    </source>
</evidence>
<name>A0A0P9CYU9_9CHLR</name>
<organism evidence="1 2">
    <name type="scientific">Kouleothrix aurantiaca</name>
    <dbReference type="NCBI Taxonomy" id="186479"/>
    <lineage>
        <taxon>Bacteria</taxon>
        <taxon>Bacillati</taxon>
        <taxon>Chloroflexota</taxon>
        <taxon>Chloroflexia</taxon>
        <taxon>Chloroflexales</taxon>
        <taxon>Roseiflexineae</taxon>
        <taxon>Roseiflexaceae</taxon>
        <taxon>Kouleothrix</taxon>
    </lineage>
</organism>
<protein>
    <submittedName>
        <fullName evidence="1">Addiction module antitoxin</fullName>
    </submittedName>
</protein>
<gene>
    <name evidence="1" type="ORF">SE17_24970</name>
</gene>
<evidence type="ECO:0000313" key="2">
    <source>
        <dbReference type="Proteomes" id="UP000050509"/>
    </source>
</evidence>
<reference evidence="1 2" key="1">
    <citation type="submission" date="2015-09" db="EMBL/GenBank/DDBJ databases">
        <title>Draft genome sequence of Kouleothrix aurantiaca JCM 19913.</title>
        <authorList>
            <person name="Hemp J."/>
        </authorList>
    </citation>
    <scope>NUCLEOTIDE SEQUENCE [LARGE SCALE GENOMIC DNA]</scope>
    <source>
        <strain evidence="1 2">COM-B</strain>
    </source>
</reference>
<proteinExistence type="predicted"/>